<dbReference type="SUPFAM" id="SSF63825">
    <property type="entry name" value="YWTD domain"/>
    <property type="match status" value="1"/>
</dbReference>
<sequence length="476" mass="53636">MTKFKIVRKFGARGDRPQQLAGPHYAAVDSRNRIFVTDFHHHQVKIYDCAGKFLSQFGAYGSGNGQFVSPTGLAIDGNDRIFVADWGNNRIQAFDTNTSFLGFINSYNSSLFGPQGICTMNSDCVAVADSGNHCLLFFPDKKLGRSFCSFFHADSKSTSPKGVLTKYHPRYLNSSMSQTDEKSESVNISLLRLNNLPSLPVELLDHEIFFNVFSKSTFDSLSAQQKDRLKAFLPQTESNTDFLNNFFDPNSKCGRFCNPLEYFLRKVTAGYYDPEFSTHLNELKKCIRLNHEMKMRDYHAKMLKTLLVRRRQILESAKKSQEDDQINVEPMLDRSLPKRMKIKQRAIKRTKLILKSIKSSVNEYCMSSDDEDLNDATGPDNLINQVLSTYNAKTSNKPYNPEDSQFSTLHNSKFVENACKLKNGKRSASLKVDHPSLDFSDVTMDGLIERAGLINNLSKPAAKKTASNSSSSTAKS</sequence>
<dbReference type="PANTHER" id="PTHR24104:SF57">
    <property type="entry name" value="BEE-MILK PROTEIN"/>
    <property type="match status" value="1"/>
</dbReference>
<feature type="repeat" description="NHL" evidence="2">
    <location>
        <begin position="54"/>
        <end position="97"/>
    </location>
</feature>
<protein>
    <submittedName>
        <fullName evidence="4">Uncharacterized protein</fullName>
    </submittedName>
</protein>
<evidence type="ECO:0000313" key="3">
    <source>
        <dbReference type="Proteomes" id="UP000887565"/>
    </source>
</evidence>
<dbReference type="GO" id="GO:0000209">
    <property type="term" value="P:protein polyubiquitination"/>
    <property type="evidence" value="ECO:0007669"/>
    <property type="project" value="TreeGrafter"/>
</dbReference>
<reference evidence="4" key="1">
    <citation type="submission" date="2022-11" db="UniProtKB">
        <authorList>
            <consortium name="WormBaseParasite"/>
        </authorList>
    </citation>
    <scope>IDENTIFICATION</scope>
</reference>
<dbReference type="InterPro" id="IPR011042">
    <property type="entry name" value="6-blade_b-propeller_TolB-like"/>
</dbReference>
<evidence type="ECO:0000313" key="4">
    <source>
        <dbReference type="WBParaSite" id="nRc.2.0.1.t06172-RA"/>
    </source>
</evidence>
<dbReference type="Gene3D" id="2.120.10.30">
    <property type="entry name" value="TolB, C-terminal domain"/>
    <property type="match status" value="1"/>
</dbReference>
<name>A0A915HX74_ROMCU</name>
<dbReference type="PROSITE" id="PS51125">
    <property type="entry name" value="NHL"/>
    <property type="match status" value="2"/>
</dbReference>
<dbReference type="PANTHER" id="PTHR24104">
    <property type="entry name" value="E3 UBIQUITIN-PROTEIN LIGASE NHLRC1-RELATED"/>
    <property type="match status" value="1"/>
</dbReference>
<accession>A0A915HX74</accession>
<keyword evidence="3" id="KW-1185">Reference proteome</keyword>
<dbReference type="Proteomes" id="UP000887565">
    <property type="component" value="Unplaced"/>
</dbReference>
<dbReference type="InterPro" id="IPR050952">
    <property type="entry name" value="TRIM-NHL_E3_ligases"/>
</dbReference>
<dbReference type="InterPro" id="IPR001258">
    <property type="entry name" value="NHL_repeat"/>
</dbReference>
<organism evidence="3 4">
    <name type="scientific">Romanomermis culicivorax</name>
    <name type="common">Nematode worm</name>
    <dbReference type="NCBI Taxonomy" id="13658"/>
    <lineage>
        <taxon>Eukaryota</taxon>
        <taxon>Metazoa</taxon>
        <taxon>Ecdysozoa</taxon>
        <taxon>Nematoda</taxon>
        <taxon>Enoplea</taxon>
        <taxon>Dorylaimia</taxon>
        <taxon>Mermithida</taxon>
        <taxon>Mermithoidea</taxon>
        <taxon>Mermithidae</taxon>
        <taxon>Romanomermis</taxon>
    </lineage>
</organism>
<dbReference type="GO" id="GO:0043161">
    <property type="term" value="P:proteasome-mediated ubiquitin-dependent protein catabolic process"/>
    <property type="evidence" value="ECO:0007669"/>
    <property type="project" value="TreeGrafter"/>
</dbReference>
<evidence type="ECO:0000256" key="1">
    <source>
        <dbReference type="ARBA" id="ARBA00022737"/>
    </source>
</evidence>
<keyword evidence="1" id="KW-0677">Repeat</keyword>
<proteinExistence type="predicted"/>
<evidence type="ECO:0000256" key="2">
    <source>
        <dbReference type="PROSITE-ProRule" id="PRU00504"/>
    </source>
</evidence>
<dbReference type="GO" id="GO:0061630">
    <property type="term" value="F:ubiquitin protein ligase activity"/>
    <property type="evidence" value="ECO:0007669"/>
    <property type="project" value="TreeGrafter"/>
</dbReference>
<dbReference type="AlphaFoldDB" id="A0A915HX74"/>
<feature type="repeat" description="NHL" evidence="2">
    <location>
        <begin position="7"/>
        <end position="50"/>
    </location>
</feature>
<dbReference type="WBParaSite" id="nRc.2.0.1.t06172-RA">
    <property type="protein sequence ID" value="nRc.2.0.1.t06172-RA"/>
    <property type="gene ID" value="nRc.2.0.1.g06172"/>
</dbReference>
<dbReference type="Pfam" id="PF17170">
    <property type="entry name" value="DUF5128"/>
    <property type="match status" value="1"/>
</dbReference>